<evidence type="ECO:0000256" key="1">
    <source>
        <dbReference type="SAM" id="MobiDB-lite"/>
    </source>
</evidence>
<evidence type="ECO:0000256" key="2">
    <source>
        <dbReference type="SAM" id="SignalP"/>
    </source>
</evidence>
<dbReference type="EMBL" id="LT629763">
    <property type="protein sequence ID" value="SDS09172.1"/>
    <property type="molecule type" value="Genomic_DNA"/>
</dbReference>
<gene>
    <name evidence="3" type="ORF">SAMN05216271_1135</name>
</gene>
<dbReference type="STRING" id="472181.SAMN05216271_1135"/>
<sequence>MNTQIKLLSAALFSVALLSGLPAVADDMVDREDDRTSNSAIPGVKDTGGNRATGHDAQGMDNHGDDDIGTDRNNALDQNNTIDRDRENGDGATGPAGRPGGSGGAGADSAP</sequence>
<feature type="region of interest" description="Disordered" evidence="1">
    <location>
        <begin position="28"/>
        <end position="111"/>
    </location>
</feature>
<organism evidence="3 4">
    <name type="scientific">Halopseudomonas sabulinigri</name>
    <dbReference type="NCBI Taxonomy" id="472181"/>
    <lineage>
        <taxon>Bacteria</taxon>
        <taxon>Pseudomonadati</taxon>
        <taxon>Pseudomonadota</taxon>
        <taxon>Gammaproteobacteria</taxon>
        <taxon>Pseudomonadales</taxon>
        <taxon>Pseudomonadaceae</taxon>
        <taxon>Halopseudomonas</taxon>
    </lineage>
</organism>
<feature type="signal peptide" evidence="2">
    <location>
        <begin position="1"/>
        <end position="25"/>
    </location>
</feature>
<feature type="compositionally biased region" description="Polar residues" evidence="1">
    <location>
        <begin position="71"/>
        <end position="81"/>
    </location>
</feature>
<evidence type="ECO:0000313" key="3">
    <source>
        <dbReference type="EMBL" id="SDS09172.1"/>
    </source>
</evidence>
<proteinExistence type="predicted"/>
<dbReference type="AlphaFoldDB" id="A0A1H1PD59"/>
<evidence type="ECO:0000313" key="4">
    <source>
        <dbReference type="Proteomes" id="UP000243413"/>
    </source>
</evidence>
<accession>A0A1H1PD59</accession>
<protein>
    <submittedName>
        <fullName evidence="3">Uncharacterized protein</fullName>
    </submittedName>
</protein>
<dbReference type="Proteomes" id="UP000243413">
    <property type="component" value="Chromosome I"/>
</dbReference>
<feature type="compositionally biased region" description="Gly residues" evidence="1">
    <location>
        <begin position="91"/>
        <end position="111"/>
    </location>
</feature>
<reference evidence="4" key="1">
    <citation type="submission" date="2016-10" db="EMBL/GenBank/DDBJ databases">
        <authorList>
            <person name="Varghese N."/>
            <person name="Submissions S."/>
        </authorList>
    </citation>
    <scope>NUCLEOTIDE SEQUENCE [LARGE SCALE GENOMIC DNA]</scope>
    <source>
        <strain evidence="4">JCM 14963</strain>
    </source>
</reference>
<feature type="chain" id="PRO_5009256485" evidence="2">
    <location>
        <begin position="26"/>
        <end position="111"/>
    </location>
</feature>
<name>A0A1H1PD59_9GAMM</name>
<keyword evidence="2" id="KW-0732">Signal</keyword>
<dbReference type="RefSeq" id="WP_092284642.1">
    <property type="nucleotide sequence ID" value="NZ_LT629763.1"/>
</dbReference>